<feature type="domain" description="Fe2OG dioxygenase" evidence="2">
    <location>
        <begin position="89"/>
        <end position="215"/>
    </location>
</feature>
<name>A0ABS2K062_9GAMM</name>
<reference evidence="3" key="1">
    <citation type="submission" date="2020-10" db="EMBL/GenBank/DDBJ databases">
        <title>Phylogeny of dyella-like bacteria.</title>
        <authorList>
            <person name="Fu J."/>
        </authorList>
    </citation>
    <scope>NUCLEOTIDE SEQUENCE</scope>
    <source>
        <strain evidence="3">DHOC52</strain>
    </source>
</reference>
<dbReference type="InterPro" id="IPR005123">
    <property type="entry name" value="Oxoglu/Fe-dep_dioxygenase_dom"/>
</dbReference>
<evidence type="ECO:0000256" key="1">
    <source>
        <dbReference type="RuleBase" id="RU003682"/>
    </source>
</evidence>
<organism evidence="3 4">
    <name type="scientific">Dyella flava</name>
    <dbReference type="NCBI Taxonomy" id="1920170"/>
    <lineage>
        <taxon>Bacteria</taxon>
        <taxon>Pseudomonadati</taxon>
        <taxon>Pseudomonadota</taxon>
        <taxon>Gammaproteobacteria</taxon>
        <taxon>Lysobacterales</taxon>
        <taxon>Rhodanobacteraceae</taxon>
        <taxon>Dyella</taxon>
    </lineage>
</organism>
<dbReference type="Gene3D" id="2.60.120.620">
    <property type="entry name" value="q2cbj1_9rhob like domain"/>
    <property type="match status" value="1"/>
</dbReference>
<keyword evidence="3" id="KW-0223">Dioxygenase</keyword>
<proteinExistence type="inferred from homology"/>
<protein>
    <submittedName>
        <fullName evidence="3">Phytanoyl-CoA dioxygenase family protein</fullName>
    </submittedName>
</protein>
<evidence type="ECO:0000313" key="3">
    <source>
        <dbReference type="EMBL" id="MBM7124445.1"/>
    </source>
</evidence>
<sequence>MSEGWCVLPNLISRTTTDLLAKAVIDQEISQRHEWSAMVKKFNASGQQRPPSGVGHAQALINYIPELAQYATDARIIELVESIIGPSVRVSSISGLVNYPGNERGYWHSDWPFNQSLATYMRAPYADVAMQVSGILMLTPFSPESGGTWIVPGSHRSPTNPSNDNGVDRFAPQPGEMQVTGAAGSLLLYDSRLWHAVATNFTDAPRVAVAIRYAPWWLNLEVRRKGSPDFHRIAEQAGGKDNSVPLIPKSVFQQFHEDARPYFMHWLDQ</sequence>
<evidence type="ECO:0000313" key="4">
    <source>
        <dbReference type="Proteomes" id="UP001430149"/>
    </source>
</evidence>
<keyword evidence="1" id="KW-0408">Iron</keyword>
<comment type="similarity">
    <text evidence="1">Belongs to the iron/ascorbate-dependent oxidoreductase family.</text>
</comment>
<dbReference type="Proteomes" id="UP001430149">
    <property type="component" value="Unassembled WGS sequence"/>
</dbReference>
<dbReference type="RefSeq" id="WP_204679963.1">
    <property type="nucleotide sequence ID" value="NZ_BSNR01000017.1"/>
</dbReference>
<comment type="caution">
    <text evidence="3">The sequence shown here is derived from an EMBL/GenBank/DDBJ whole genome shotgun (WGS) entry which is preliminary data.</text>
</comment>
<dbReference type="InterPro" id="IPR008775">
    <property type="entry name" value="Phytyl_CoA_dOase-like"/>
</dbReference>
<dbReference type="EMBL" id="JADIKE010000027">
    <property type="protein sequence ID" value="MBM7124445.1"/>
    <property type="molecule type" value="Genomic_DNA"/>
</dbReference>
<dbReference type="PROSITE" id="PS51471">
    <property type="entry name" value="FE2OG_OXY"/>
    <property type="match status" value="1"/>
</dbReference>
<dbReference type="GO" id="GO:0051213">
    <property type="term" value="F:dioxygenase activity"/>
    <property type="evidence" value="ECO:0007669"/>
    <property type="project" value="UniProtKB-KW"/>
</dbReference>
<dbReference type="InterPro" id="IPR051961">
    <property type="entry name" value="Fungal_Metabolite_Diox"/>
</dbReference>
<dbReference type="PANTHER" id="PTHR37563:SF2">
    <property type="entry name" value="PHYTANOYL-COA DIOXYGENASE FAMILY PROTEIN (AFU_ORTHOLOGUE AFUA_2G03330)"/>
    <property type="match status" value="1"/>
</dbReference>
<evidence type="ECO:0000259" key="2">
    <source>
        <dbReference type="PROSITE" id="PS51471"/>
    </source>
</evidence>
<keyword evidence="1" id="KW-0479">Metal-binding</keyword>
<gene>
    <name evidence="3" type="ORF">ISP19_03555</name>
</gene>
<dbReference type="SUPFAM" id="SSF51197">
    <property type="entry name" value="Clavaminate synthase-like"/>
    <property type="match status" value="1"/>
</dbReference>
<dbReference type="PANTHER" id="PTHR37563">
    <property type="entry name" value="PHYTANOYL-COA DIOXYGENASE FAMILY PROTEIN (AFU_ORTHOLOGUE AFUA_2G03330)"/>
    <property type="match status" value="1"/>
</dbReference>
<dbReference type="Pfam" id="PF05721">
    <property type="entry name" value="PhyH"/>
    <property type="match status" value="1"/>
</dbReference>
<accession>A0ABS2K062</accession>
<keyword evidence="4" id="KW-1185">Reference proteome</keyword>
<keyword evidence="1" id="KW-0560">Oxidoreductase</keyword>